<organism evidence="1 2">
    <name type="scientific">Caldimonas aquatica</name>
    <dbReference type="NCBI Taxonomy" id="376175"/>
    <lineage>
        <taxon>Bacteria</taxon>
        <taxon>Pseudomonadati</taxon>
        <taxon>Pseudomonadota</taxon>
        <taxon>Betaproteobacteria</taxon>
        <taxon>Burkholderiales</taxon>
        <taxon>Sphaerotilaceae</taxon>
        <taxon>Caldimonas</taxon>
    </lineage>
</organism>
<evidence type="ECO:0008006" key="3">
    <source>
        <dbReference type="Google" id="ProtNLM"/>
    </source>
</evidence>
<gene>
    <name evidence="1" type="ORF">OMP39_12615</name>
</gene>
<dbReference type="EMBL" id="CP110257">
    <property type="protein sequence ID" value="UZD54493.1"/>
    <property type="molecule type" value="Genomic_DNA"/>
</dbReference>
<reference evidence="1" key="1">
    <citation type="submission" date="2022-10" db="EMBL/GenBank/DDBJ databases">
        <title>Complete genome sequence of Schlegelella aquatica LMG 23380.</title>
        <authorList>
            <person name="Musilova J."/>
            <person name="Kourilova X."/>
            <person name="Bezdicek M."/>
            <person name="Hermankova K."/>
            <person name="Obruca S."/>
            <person name="Sedlar K."/>
        </authorList>
    </citation>
    <scope>NUCLEOTIDE SEQUENCE</scope>
    <source>
        <strain evidence="1">LMG 23380</strain>
    </source>
</reference>
<protein>
    <recommendedName>
        <fullName evidence="3">Lipoprotein</fullName>
    </recommendedName>
</protein>
<name>A0ABY6MR46_9BURK</name>
<dbReference type="PROSITE" id="PS51257">
    <property type="entry name" value="PROKAR_LIPOPROTEIN"/>
    <property type="match status" value="1"/>
</dbReference>
<sequence length="80" mass="9062">MIPTRLIAVVAVAALLAGCLEVEQYPAWRDGHYDGKPDDLHPDAHFHRDRLAWNAALLNRNQLQDEYGRAPPPQGREHAR</sequence>
<proteinExistence type="predicted"/>
<accession>A0ABY6MR46</accession>
<dbReference type="RefSeq" id="WP_264892061.1">
    <property type="nucleotide sequence ID" value="NZ_CP110257.1"/>
</dbReference>
<dbReference type="Proteomes" id="UP001163266">
    <property type="component" value="Chromosome"/>
</dbReference>
<evidence type="ECO:0000313" key="1">
    <source>
        <dbReference type="EMBL" id="UZD54493.1"/>
    </source>
</evidence>
<evidence type="ECO:0000313" key="2">
    <source>
        <dbReference type="Proteomes" id="UP001163266"/>
    </source>
</evidence>
<keyword evidence="2" id="KW-1185">Reference proteome</keyword>